<name>A0A078AUU6_STYLE</name>
<proteinExistence type="predicted"/>
<accession>A0A078AUU6</accession>
<dbReference type="EMBL" id="CCKQ01014224">
    <property type="protein sequence ID" value="CDW85974.1"/>
    <property type="molecule type" value="Genomic_DNA"/>
</dbReference>
<gene>
    <name evidence="1" type="primary">Contig221.g259</name>
    <name evidence="1" type="ORF">STYLEM_15065</name>
</gene>
<protein>
    <submittedName>
        <fullName evidence="1">Uncharacterized protein</fullName>
    </submittedName>
</protein>
<dbReference type="InParanoid" id="A0A078AUU6"/>
<reference evidence="1 2" key="1">
    <citation type="submission" date="2014-06" db="EMBL/GenBank/DDBJ databases">
        <authorList>
            <person name="Swart Estienne"/>
        </authorList>
    </citation>
    <scope>NUCLEOTIDE SEQUENCE [LARGE SCALE GENOMIC DNA]</scope>
    <source>
        <strain evidence="1 2">130c</strain>
    </source>
</reference>
<dbReference type="AlphaFoldDB" id="A0A078AUU6"/>
<dbReference type="Proteomes" id="UP000039865">
    <property type="component" value="Unassembled WGS sequence"/>
</dbReference>
<sequence length="412" mass="47051">MGDYFYFLSIGYLIYINQDQNIKLNITNSVISQLGKGLEFDFNQTYIANQIGEAQYYQEKQLNDGYGTAIVLESSIKNLSGNSIVYSQGNLFEGCRYGYKGADVQVENIASFESGGFQYFSGNNFNSSNSFLRCRFKNIRSSINSIQNSLDYQPSLNKFYGGGVFLFSVKKLDLTINESFFENIEAQQLGGVLLLDCNHFSKFILQNNSFKNIQGKNQGAVIYSYAQNYQSAELFDNRIDCHPYAQILEDQNKFMMGEERMGNSQVGLHIFYFESKNQSTLQSKNNKVKNCINQYSEVTGNQQRYIVSEISIKDSNFSDNIPNMAGGFIYAEGSTLIPAQIYVDNCLIITDLKKQFAYQENMILVLKHQHFKQLSYKAFKLRIANSLEIKIIKNQDCLIQQKMVNFPNPMAH</sequence>
<organism evidence="1 2">
    <name type="scientific">Stylonychia lemnae</name>
    <name type="common">Ciliate</name>
    <dbReference type="NCBI Taxonomy" id="5949"/>
    <lineage>
        <taxon>Eukaryota</taxon>
        <taxon>Sar</taxon>
        <taxon>Alveolata</taxon>
        <taxon>Ciliophora</taxon>
        <taxon>Intramacronucleata</taxon>
        <taxon>Spirotrichea</taxon>
        <taxon>Stichotrichia</taxon>
        <taxon>Sporadotrichida</taxon>
        <taxon>Oxytrichidae</taxon>
        <taxon>Stylonychinae</taxon>
        <taxon>Stylonychia</taxon>
    </lineage>
</organism>
<evidence type="ECO:0000313" key="2">
    <source>
        <dbReference type="Proteomes" id="UP000039865"/>
    </source>
</evidence>
<keyword evidence="2" id="KW-1185">Reference proteome</keyword>
<evidence type="ECO:0000313" key="1">
    <source>
        <dbReference type="EMBL" id="CDW85974.1"/>
    </source>
</evidence>